<evidence type="ECO:0000313" key="4">
    <source>
        <dbReference type="EMBL" id="TGO05751.1"/>
    </source>
</evidence>
<evidence type="ECO:0000313" key="5">
    <source>
        <dbReference type="Proteomes" id="UP000297318"/>
    </source>
</evidence>
<dbReference type="OrthoDB" id="9757939at2"/>
<dbReference type="InterPro" id="IPR049046">
    <property type="entry name" value="Beta-AFase-like_GH127_middle"/>
</dbReference>
<gene>
    <name evidence="4" type="ORF">SERN_1755</name>
</gene>
<organism evidence="4 5">
    <name type="scientific">Serinibacter arcticus</name>
    <dbReference type="NCBI Taxonomy" id="1655435"/>
    <lineage>
        <taxon>Bacteria</taxon>
        <taxon>Bacillati</taxon>
        <taxon>Actinomycetota</taxon>
        <taxon>Actinomycetes</taxon>
        <taxon>Micrococcales</taxon>
        <taxon>Beutenbergiaceae</taxon>
        <taxon>Serinibacter</taxon>
    </lineage>
</organism>
<dbReference type="EMBL" id="RHPJ01000002">
    <property type="protein sequence ID" value="TGO05751.1"/>
    <property type="molecule type" value="Genomic_DNA"/>
</dbReference>
<dbReference type="AlphaFoldDB" id="A0A4Z1E8C7"/>
<dbReference type="PANTHER" id="PTHR43465:SF2">
    <property type="entry name" value="DUF1680 DOMAIN PROTEIN (AFU_ORTHOLOGUE AFUA_1G08910)"/>
    <property type="match status" value="1"/>
</dbReference>
<keyword evidence="5" id="KW-1185">Reference proteome</keyword>
<dbReference type="InterPro" id="IPR049174">
    <property type="entry name" value="Beta-AFase-like"/>
</dbReference>
<dbReference type="Pfam" id="PF07944">
    <property type="entry name" value="Beta-AFase-like_GH127_cat"/>
    <property type="match status" value="1"/>
</dbReference>
<dbReference type="InterPro" id="IPR008928">
    <property type="entry name" value="6-hairpin_glycosidase_sf"/>
</dbReference>
<dbReference type="GO" id="GO:0016787">
    <property type="term" value="F:hydrolase activity"/>
    <property type="evidence" value="ECO:0007669"/>
    <property type="project" value="UniProtKB-KW"/>
</dbReference>
<dbReference type="SUPFAM" id="SSF48208">
    <property type="entry name" value="Six-hairpin glycosidases"/>
    <property type="match status" value="1"/>
</dbReference>
<dbReference type="Proteomes" id="UP000297318">
    <property type="component" value="Unassembled WGS sequence"/>
</dbReference>
<reference evidence="4 5" key="1">
    <citation type="submission" date="2018-11" db="EMBL/GenBank/DDBJ databases">
        <title>Complete genome sequencing of the Actinobacteria Serinibacter sp. K3-2.</title>
        <authorList>
            <person name="Rakitin A.L."/>
            <person name="Beletsky A.V."/>
            <person name="Mardanov A.V."/>
            <person name="Ravin N.V."/>
            <person name="Gromova A.S."/>
            <person name="Filippova S.N."/>
            <person name="Gal'Chenko V.F."/>
        </authorList>
    </citation>
    <scope>NUCLEOTIDE SEQUENCE [LARGE SCALE GENOMIC DNA]</scope>
    <source>
        <strain evidence="4 5">K3-2</strain>
    </source>
</reference>
<dbReference type="GO" id="GO:0005975">
    <property type="term" value="P:carbohydrate metabolic process"/>
    <property type="evidence" value="ECO:0007669"/>
    <property type="project" value="InterPro"/>
</dbReference>
<dbReference type="InterPro" id="IPR049049">
    <property type="entry name" value="Beta-AFase-like_GH127_C"/>
</dbReference>
<proteinExistence type="predicted"/>
<feature type="domain" description="Non-reducing end beta-L-arabinofuranosidase-like GH127 middle" evidence="2">
    <location>
        <begin position="453"/>
        <end position="541"/>
    </location>
</feature>
<evidence type="ECO:0000259" key="1">
    <source>
        <dbReference type="Pfam" id="PF07944"/>
    </source>
</evidence>
<feature type="domain" description="Non-reducing end beta-L-arabinofuranosidase-like GH127 C-terminal" evidence="3">
    <location>
        <begin position="544"/>
        <end position="658"/>
    </location>
</feature>
<dbReference type="Pfam" id="PF20737">
    <property type="entry name" value="Glyco_hydro127C"/>
    <property type="match status" value="1"/>
</dbReference>
<evidence type="ECO:0000259" key="2">
    <source>
        <dbReference type="Pfam" id="PF20736"/>
    </source>
</evidence>
<evidence type="ECO:0000259" key="3">
    <source>
        <dbReference type="Pfam" id="PF20737"/>
    </source>
</evidence>
<name>A0A4Z1E8C7_9MICO</name>
<keyword evidence="4" id="KW-0378">Hydrolase</keyword>
<dbReference type="InterPro" id="IPR012878">
    <property type="entry name" value="Beta-AFase-like_GH127_cat"/>
</dbReference>
<feature type="domain" description="Non-reducing end beta-L-arabinofuranosidase-like GH127 catalytic" evidence="1">
    <location>
        <begin position="50"/>
        <end position="442"/>
    </location>
</feature>
<dbReference type="PANTHER" id="PTHR43465">
    <property type="entry name" value="DUF1680 DOMAIN PROTEIN (AFU_ORTHOLOGUE AFUA_1G08910)"/>
    <property type="match status" value="1"/>
</dbReference>
<dbReference type="RefSeq" id="WP_135849703.1">
    <property type="nucleotide sequence ID" value="NZ_RHPJ01000002.1"/>
</dbReference>
<dbReference type="Pfam" id="PF20736">
    <property type="entry name" value="Glyco_hydro127M"/>
    <property type="match status" value="1"/>
</dbReference>
<protein>
    <submittedName>
        <fullName evidence="4">Putative glycosyl hydrolase (DUF1680)</fullName>
    </submittedName>
</protein>
<comment type="caution">
    <text evidence="4">The sequence shown here is derived from an EMBL/GenBank/DDBJ whole genome shotgun (WGS) entry which is preliminary data.</text>
</comment>
<sequence>MATETGTSPAPTTHQPDGAEDGLLVAATRRGTQTPVAPTRGALRPLGTDEVRLTGGFWAERQRINAVGIIPHADAWEERVGWIDNFRAAVDGDILTTRTGREFADSDVYKLLEAMAWEHGRTGQASLDARIREVAALIGRVQEEDGYLHTLYGREGQAPRYSDLEWGHELYCYGHLIQAAVARLRTGVHDELVDIALRAADHVCHEFGQDGRDAVCGHPEIEPALVELYRATGERRYLDQARLFVQRRGHRTLKDIEFSRSYFQDDVPVREADVMVGHAVRALYLASGAIDVAVEDADRDFLAHLTAQFSRTLARRTYITGGMGSHHQDEAFGDDYELPPDRAYAETCAGIGSVMVAWRLALATGDLSWGDVVERALFNVVAASPSPEGTAFFYTNPLHKRVPGAEADPDVVSPRAFAQLRAPWFEVSCCPTNVARTFAQLGSYVATATDDGIQLHQLASATIETVLETGAVTLEVATSYPDSGEVTITVVRAPAGETEIAVRVPRWAHGAAVLDGERVDGDVARVRRTFADGDVVVLEVPLVPRVSRPDPRIDAVRGCVAIERGPLVMCAESIDLDGDDVAGLTVDPTSVREDAGTVRLTGTVARPAPEPTAGRVWPYGSAADRGGDAGDVRTVAVDLTPYHAWAQRGPSTMRVWLPADVDQAPHREEVAPHHA</sequence>
<accession>A0A4Z1E8C7</accession>